<dbReference type="Pfam" id="PF12833">
    <property type="entry name" value="HTH_18"/>
    <property type="match status" value="1"/>
</dbReference>
<comment type="caution">
    <text evidence="5">The sequence shown here is derived from an EMBL/GenBank/DDBJ whole genome shotgun (WGS) entry which is preliminary data.</text>
</comment>
<dbReference type="EMBL" id="FNZM01000022">
    <property type="protein sequence ID" value="SEK12662.1"/>
    <property type="molecule type" value="Genomic_DNA"/>
</dbReference>
<evidence type="ECO:0000313" key="5">
    <source>
        <dbReference type="EMBL" id="SEK12662.1"/>
    </source>
</evidence>
<accession>A0A1A5XHW3</accession>
<dbReference type="InterPro" id="IPR018060">
    <property type="entry name" value="HTH_AraC"/>
</dbReference>
<dbReference type="InterPro" id="IPR018062">
    <property type="entry name" value="HTH_AraC-typ_CS"/>
</dbReference>
<evidence type="ECO:0000259" key="4">
    <source>
        <dbReference type="PROSITE" id="PS01124"/>
    </source>
</evidence>
<dbReference type="PANTHER" id="PTHR46796">
    <property type="entry name" value="HTH-TYPE TRANSCRIPTIONAL ACTIVATOR RHAS-RELATED"/>
    <property type="match status" value="1"/>
</dbReference>
<dbReference type="InterPro" id="IPR020449">
    <property type="entry name" value="Tscrpt_reg_AraC-type_HTH"/>
</dbReference>
<evidence type="ECO:0000256" key="1">
    <source>
        <dbReference type="ARBA" id="ARBA00023015"/>
    </source>
</evidence>
<proteinExistence type="predicted"/>
<organism evidence="5 6">
    <name type="scientific">Paraburkholderia tropica</name>
    <dbReference type="NCBI Taxonomy" id="92647"/>
    <lineage>
        <taxon>Bacteria</taxon>
        <taxon>Pseudomonadati</taxon>
        <taxon>Pseudomonadota</taxon>
        <taxon>Betaproteobacteria</taxon>
        <taxon>Burkholderiales</taxon>
        <taxon>Burkholderiaceae</taxon>
        <taxon>Paraburkholderia</taxon>
    </lineage>
</organism>
<sequence length="317" mass="35237">MNFEKHEMTLDGDPHASEIWSDVMLNVHGLHCEFDARRPAMSRVKGWRLGAVGFSLADLAVLTLTPVGTERASWQGDWLFVKLVTAGHVHVRSRDAIRRFDAGSLFVIDPAWPFTEIFDERARLTVLRIPKAALRERGVQYSKPAPLTVDARCADVQATRDIIQCMAAQTVAPSRHTQTMMGEQLIELIQHAVLDPDARAARRSSDALIWQAKRFIEQHIGDTGLDTAAIAGAVHVSPQHLQRVFRAQGGTPMRYVWQARLARAAHLLRSDPAAGVSIQEIAWQCGFATAAHFSRLFKQQYGEPPSDFRHSGSPLAV</sequence>
<evidence type="ECO:0000256" key="2">
    <source>
        <dbReference type="ARBA" id="ARBA00023125"/>
    </source>
</evidence>
<reference evidence="5 6" key="1">
    <citation type="submission" date="2016-10" db="EMBL/GenBank/DDBJ databases">
        <authorList>
            <person name="Varghese N."/>
            <person name="Submissions S."/>
        </authorList>
    </citation>
    <scope>NUCLEOTIDE SEQUENCE [LARGE SCALE GENOMIC DNA]</scope>
    <source>
        <strain evidence="5 6">LMG 22274</strain>
    </source>
</reference>
<feature type="domain" description="HTH araC/xylS-type" evidence="4">
    <location>
        <begin position="210"/>
        <end position="311"/>
    </location>
</feature>
<dbReference type="SMART" id="SM00342">
    <property type="entry name" value="HTH_ARAC"/>
    <property type="match status" value="1"/>
</dbReference>
<dbReference type="PROSITE" id="PS00041">
    <property type="entry name" value="HTH_ARAC_FAMILY_1"/>
    <property type="match status" value="1"/>
</dbReference>
<dbReference type="GO" id="GO:0003700">
    <property type="term" value="F:DNA-binding transcription factor activity"/>
    <property type="evidence" value="ECO:0007669"/>
    <property type="project" value="InterPro"/>
</dbReference>
<dbReference type="InterPro" id="IPR050204">
    <property type="entry name" value="AraC_XylS_family_regulators"/>
</dbReference>
<dbReference type="RefSeq" id="WP_065058668.1">
    <property type="nucleotide sequence ID" value="NZ_CADFGN010000001.1"/>
</dbReference>
<keyword evidence="2 5" id="KW-0238">DNA-binding</keyword>
<keyword evidence="3" id="KW-0804">Transcription</keyword>
<dbReference type="Proteomes" id="UP000183529">
    <property type="component" value="Unassembled WGS sequence"/>
</dbReference>
<gene>
    <name evidence="5" type="ORF">SAMN05216550_12288</name>
</gene>
<dbReference type="SUPFAM" id="SSF46689">
    <property type="entry name" value="Homeodomain-like"/>
    <property type="match status" value="1"/>
</dbReference>
<dbReference type="AlphaFoldDB" id="A0A1A5XHW3"/>
<dbReference type="InterPro" id="IPR009057">
    <property type="entry name" value="Homeodomain-like_sf"/>
</dbReference>
<dbReference type="GO" id="GO:0043565">
    <property type="term" value="F:sequence-specific DNA binding"/>
    <property type="evidence" value="ECO:0007669"/>
    <property type="project" value="InterPro"/>
</dbReference>
<keyword evidence="1" id="KW-0805">Transcription regulation</keyword>
<evidence type="ECO:0000256" key="3">
    <source>
        <dbReference type="ARBA" id="ARBA00023163"/>
    </source>
</evidence>
<evidence type="ECO:0000313" key="6">
    <source>
        <dbReference type="Proteomes" id="UP000183529"/>
    </source>
</evidence>
<dbReference type="Gene3D" id="1.10.10.60">
    <property type="entry name" value="Homeodomain-like"/>
    <property type="match status" value="2"/>
</dbReference>
<dbReference type="Pfam" id="PF14525">
    <property type="entry name" value="AraC_binding_2"/>
    <property type="match status" value="1"/>
</dbReference>
<dbReference type="PANTHER" id="PTHR46796:SF6">
    <property type="entry name" value="ARAC SUBFAMILY"/>
    <property type="match status" value="1"/>
</dbReference>
<dbReference type="PROSITE" id="PS01124">
    <property type="entry name" value="HTH_ARAC_FAMILY_2"/>
    <property type="match status" value="1"/>
</dbReference>
<dbReference type="PRINTS" id="PR00032">
    <property type="entry name" value="HTHARAC"/>
</dbReference>
<dbReference type="InterPro" id="IPR035418">
    <property type="entry name" value="AraC-bd_2"/>
</dbReference>
<dbReference type="GeneID" id="61306360"/>
<name>A0A1A5XHW3_9BURK</name>
<dbReference type="OrthoDB" id="9178898at2"/>
<protein>
    <submittedName>
        <fullName evidence="5">AraC-type DNA-binding protein</fullName>
    </submittedName>
</protein>